<evidence type="ECO:0000256" key="3">
    <source>
        <dbReference type="ARBA" id="ARBA00022737"/>
    </source>
</evidence>
<evidence type="ECO:0000259" key="8">
    <source>
        <dbReference type="PROSITE" id="PS51999"/>
    </source>
</evidence>
<name>A0ABQ8CD21_BRANA</name>
<organism evidence="9 10">
    <name type="scientific">Brassica napus</name>
    <name type="common">Rape</name>
    <dbReference type="NCBI Taxonomy" id="3708"/>
    <lineage>
        <taxon>Eukaryota</taxon>
        <taxon>Viridiplantae</taxon>
        <taxon>Streptophyta</taxon>
        <taxon>Embryophyta</taxon>
        <taxon>Tracheophyta</taxon>
        <taxon>Spermatophyta</taxon>
        <taxon>Magnoliopsida</taxon>
        <taxon>eudicotyledons</taxon>
        <taxon>Gunneridae</taxon>
        <taxon>Pentapetalae</taxon>
        <taxon>rosids</taxon>
        <taxon>malvids</taxon>
        <taxon>Brassicales</taxon>
        <taxon>Brassicaceae</taxon>
        <taxon>Brassiceae</taxon>
        <taxon>Brassica</taxon>
    </lineage>
</organism>
<keyword evidence="3" id="KW-0677">Repeat</keyword>
<dbReference type="InterPro" id="IPR010666">
    <property type="entry name" value="Znf_GRF"/>
</dbReference>
<keyword evidence="7" id="KW-0732">Signal</keyword>
<keyword evidence="2" id="KW-0479">Metal-binding</keyword>
<dbReference type="PANTHER" id="PTHR48010:SF85">
    <property type="entry name" value="PROTEIN KINASE DOMAIN-CONTAINING PROTEIN"/>
    <property type="match status" value="1"/>
</dbReference>
<comment type="caution">
    <text evidence="9">The sequence shown here is derived from an EMBL/GenBank/DDBJ whole genome shotgun (WGS) entry which is preliminary data.</text>
</comment>
<evidence type="ECO:0000256" key="4">
    <source>
        <dbReference type="ARBA" id="ARBA00022771"/>
    </source>
</evidence>
<dbReference type="PANTHER" id="PTHR48010">
    <property type="entry name" value="OS05G0588300 PROTEIN"/>
    <property type="match status" value="1"/>
</dbReference>
<evidence type="ECO:0000256" key="5">
    <source>
        <dbReference type="ARBA" id="ARBA00022833"/>
    </source>
</evidence>
<protein>
    <recommendedName>
        <fullName evidence="8">GRF-type domain-containing protein</fullName>
    </recommendedName>
</protein>
<proteinExistence type="predicted"/>
<keyword evidence="5" id="KW-0862">Zinc</keyword>
<keyword evidence="10" id="KW-1185">Reference proteome</keyword>
<feature type="chain" id="PRO_5046300379" description="GRF-type domain-containing protein" evidence="7">
    <location>
        <begin position="25"/>
        <end position="262"/>
    </location>
</feature>
<keyword evidence="4 6" id="KW-0863">Zinc-finger</keyword>
<gene>
    <name evidence="9" type="ORF">HID58_029093</name>
</gene>
<reference evidence="9 10" key="1">
    <citation type="submission" date="2021-05" db="EMBL/GenBank/DDBJ databases">
        <title>Genome Assembly of Synthetic Allotetraploid Brassica napus Reveals Homoeologous Exchanges between Subgenomes.</title>
        <authorList>
            <person name="Davis J.T."/>
        </authorList>
    </citation>
    <scope>NUCLEOTIDE SEQUENCE [LARGE SCALE GENOMIC DNA]</scope>
    <source>
        <strain evidence="10">cv. Da-Ae</strain>
        <tissue evidence="9">Seedling</tissue>
    </source>
</reference>
<dbReference type="InterPro" id="IPR032675">
    <property type="entry name" value="LRR_dom_sf"/>
</dbReference>
<dbReference type="Proteomes" id="UP000824890">
    <property type="component" value="Unassembled WGS sequence"/>
</dbReference>
<sequence>MRVFPNSSMTILSVLLTTLLLSLPLPSTQDLNADRAALLSLRSSVGGRTFHWDIRQTSPCNWAGVKCDNNRVTALRLPGVSLSGTIPNGVFGNLTRLRTLSLRLNALAGSLSLDLTTSSDLHSPVCSELDLTIPVPSLEFPARPRRLGCGCGKKYNFECDEMDNHIEGGGIPRKCECGAPTIILESKTAQNPGRRFYRCGEIYGPNHVFKWLDEAHHEELGILRSQQAMMAKDLAEIKTEIGELKKDIGEIIEVLESFRFKF</sequence>
<dbReference type="InterPro" id="IPR050994">
    <property type="entry name" value="At_inactive_RLKs"/>
</dbReference>
<evidence type="ECO:0000256" key="7">
    <source>
        <dbReference type="SAM" id="SignalP"/>
    </source>
</evidence>
<evidence type="ECO:0000256" key="6">
    <source>
        <dbReference type="PROSITE-ProRule" id="PRU01343"/>
    </source>
</evidence>
<dbReference type="Gene3D" id="3.80.10.10">
    <property type="entry name" value="Ribonuclease Inhibitor"/>
    <property type="match status" value="1"/>
</dbReference>
<evidence type="ECO:0000256" key="1">
    <source>
        <dbReference type="ARBA" id="ARBA00022614"/>
    </source>
</evidence>
<dbReference type="EMBL" id="JAGKQM010000008">
    <property type="protein sequence ID" value="KAH0914647.1"/>
    <property type="molecule type" value="Genomic_DNA"/>
</dbReference>
<evidence type="ECO:0000313" key="9">
    <source>
        <dbReference type="EMBL" id="KAH0914647.1"/>
    </source>
</evidence>
<accession>A0ABQ8CD21</accession>
<keyword evidence="1" id="KW-0433">Leucine-rich repeat</keyword>
<feature type="domain" description="GRF-type" evidence="8">
    <location>
        <begin position="175"/>
        <end position="215"/>
    </location>
</feature>
<dbReference type="Pfam" id="PF08263">
    <property type="entry name" value="LRRNT_2"/>
    <property type="match status" value="1"/>
</dbReference>
<evidence type="ECO:0000313" key="10">
    <source>
        <dbReference type="Proteomes" id="UP000824890"/>
    </source>
</evidence>
<evidence type="ECO:0000256" key="2">
    <source>
        <dbReference type="ARBA" id="ARBA00022723"/>
    </source>
</evidence>
<dbReference type="PROSITE" id="PS51999">
    <property type="entry name" value="ZF_GRF"/>
    <property type="match status" value="1"/>
</dbReference>
<feature type="signal peptide" evidence="7">
    <location>
        <begin position="1"/>
        <end position="24"/>
    </location>
</feature>
<dbReference type="SUPFAM" id="SSF52058">
    <property type="entry name" value="L domain-like"/>
    <property type="match status" value="1"/>
</dbReference>
<dbReference type="InterPro" id="IPR013210">
    <property type="entry name" value="LRR_N_plant-typ"/>
</dbReference>